<dbReference type="InterPro" id="IPR016188">
    <property type="entry name" value="PurM-like_N"/>
</dbReference>
<protein>
    <submittedName>
        <fullName evidence="4">Hydrogenase maturation carbamoyl dehydratase HypE</fullName>
    </submittedName>
</protein>
<dbReference type="GO" id="GO:0051604">
    <property type="term" value="P:protein maturation"/>
    <property type="evidence" value="ECO:0007669"/>
    <property type="project" value="TreeGrafter"/>
</dbReference>
<evidence type="ECO:0000256" key="1">
    <source>
        <dbReference type="ARBA" id="ARBA00006243"/>
    </source>
</evidence>
<dbReference type="PANTHER" id="PTHR30303">
    <property type="entry name" value="HYDROGENASE ISOENZYMES FORMATION PROTEIN HYPE"/>
    <property type="match status" value="1"/>
</dbReference>
<feature type="domain" description="PurM-like C-terminal" evidence="3">
    <location>
        <begin position="160"/>
        <end position="301"/>
    </location>
</feature>
<sequence length="332" mass="34615">MKDTTVTLGHGSGGRQSAELVSQLLDSFRKRNIGPELEDAALLPGGYAMTLDGFTVSPRRFPGGDIGHLCVCGCANDLAVRGASPDFLGISLVLEEGLSSEEAASYMESAASTCARLGMTLAAGDTKVVPSGAVDGMIITGCAFGRIRTARTLSMTGIHEGDTLLVTTSIGRHGAAIASARFDLPVEGLLSDCAPLWPALSPLLHLEGLRCMRDCTRGGLGTVLCEWAEATGLHFSLDEDAIPVGFQVQSLCDVLGFDPLYMACEGCAALAVAPSDADEALRILRQSPLCADAAVIGRVSSAEPKGMVSMKTSIGGERLVDMPWGEILPRIC</sequence>
<organism evidence="4 5">
    <name type="scientific">Aminivibrio pyruvatiphilus</name>
    <dbReference type="NCBI Taxonomy" id="1005740"/>
    <lineage>
        <taxon>Bacteria</taxon>
        <taxon>Thermotogati</taxon>
        <taxon>Synergistota</taxon>
        <taxon>Synergistia</taxon>
        <taxon>Synergistales</taxon>
        <taxon>Aminobacteriaceae</taxon>
        <taxon>Aminivibrio</taxon>
    </lineage>
</organism>
<dbReference type="Pfam" id="PF00586">
    <property type="entry name" value="AIRS"/>
    <property type="match status" value="1"/>
</dbReference>
<dbReference type="Proteomes" id="UP000295066">
    <property type="component" value="Unassembled WGS sequence"/>
</dbReference>
<dbReference type="OrthoDB" id="9801934at2"/>
<gene>
    <name evidence="4" type="ORF">C8D99_101360</name>
</gene>
<dbReference type="InterPro" id="IPR010918">
    <property type="entry name" value="PurM-like_C_dom"/>
</dbReference>
<comment type="caution">
    <text evidence="4">The sequence shown here is derived from an EMBL/GenBank/DDBJ whole genome shotgun (WGS) entry which is preliminary data.</text>
</comment>
<dbReference type="NCBIfam" id="TIGR02124">
    <property type="entry name" value="hypE"/>
    <property type="match status" value="1"/>
</dbReference>
<evidence type="ECO:0000313" key="4">
    <source>
        <dbReference type="EMBL" id="TDY65209.1"/>
    </source>
</evidence>
<dbReference type="PANTHER" id="PTHR30303:SF0">
    <property type="entry name" value="CARBAMOYL DEHYDRATASE HYPE"/>
    <property type="match status" value="1"/>
</dbReference>
<accession>A0A4R8MGQ6</accession>
<dbReference type="PIRSF" id="PIRSF005644">
    <property type="entry name" value="Hdrgns_mtr_HypE"/>
    <property type="match status" value="1"/>
</dbReference>
<evidence type="ECO:0000313" key="5">
    <source>
        <dbReference type="Proteomes" id="UP000295066"/>
    </source>
</evidence>
<dbReference type="EMBL" id="SORI01000001">
    <property type="protein sequence ID" value="TDY65209.1"/>
    <property type="molecule type" value="Genomic_DNA"/>
</dbReference>
<dbReference type="InterPro" id="IPR036921">
    <property type="entry name" value="PurM-like_N_sf"/>
</dbReference>
<dbReference type="Pfam" id="PF02769">
    <property type="entry name" value="AIRS_C"/>
    <property type="match status" value="1"/>
</dbReference>
<feature type="domain" description="PurM-like N-terminal" evidence="2">
    <location>
        <begin position="38"/>
        <end position="147"/>
    </location>
</feature>
<dbReference type="InterPro" id="IPR011854">
    <property type="entry name" value="HypE"/>
</dbReference>
<evidence type="ECO:0000259" key="2">
    <source>
        <dbReference type="Pfam" id="PF00586"/>
    </source>
</evidence>
<evidence type="ECO:0000259" key="3">
    <source>
        <dbReference type="Pfam" id="PF02769"/>
    </source>
</evidence>
<dbReference type="RefSeq" id="WP_133955701.1">
    <property type="nucleotide sequence ID" value="NZ_SORI01000001.1"/>
</dbReference>
<reference evidence="4 5" key="1">
    <citation type="submission" date="2019-03" db="EMBL/GenBank/DDBJ databases">
        <title>Genomic Encyclopedia of Type Strains, Phase IV (KMG-IV): sequencing the most valuable type-strain genomes for metagenomic binning, comparative biology and taxonomic classification.</title>
        <authorList>
            <person name="Goeker M."/>
        </authorList>
    </citation>
    <scope>NUCLEOTIDE SEQUENCE [LARGE SCALE GENOMIC DNA]</scope>
    <source>
        <strain evidence="4 5">DSM 25964</strain>
    </source>
</reference>
<comment type="similarity">
    <text evidence="1">Belongs to the HypE family.</text>
</comment>
<dbReference type="Gene3D" id="3.30.1330.10">
    <property type="entry name" value="PurM-like, N-terminal domain"/>
    <property type="match status" value="1"/>
</dbReference>
<dbReference type="SUPFAM" id="SSF56042">
    <property type="entry name" value="PurM C-terminal domain-like"/>
    <property type="match status" value="1"/>
</dbReference>
<dbReference type="InterPro" id="IPR036676">
    <property type="entry name" value="PurM-like_C_sf"/>
</dbReference>
<name>A0A4R8MGQ6_9BACT</name>
<keyword evidence="5" id="KW-1185">Reference proteome</keyword>
<proteinExistence type="inferred from homology"/>
<dbReference type="SUPFAM" id="SSF55326">
    <property type="entry name" value="PurM N-terminal domain-like"/>
    <property type="match status" value="1"/>
</dbReference>
<dbReference type="AlphaFoldDB" id="A0A4R8MGQ6"/>
<dbReference type="Gene3D" id="3.90.650.10">
    <property type="entry name" value="PurM-like C-terminal domain"/>
    <property type="match status" value="1"/>
</dbReference>